<evidence type="ECO:0000256" key="1">
    <source>
        <dbReference type="SAM" id="MobiDB-lite"/>
    </source>
</evidence>
<sequence>MYILRRCQADEAMPVFGLNPPPPPPPPLPFPPPFPPPPLGPPVGAVGSEKPEVKGNVPVTEVAGGEEIVLAELELLAMAVLLKDLRVMNESG</sequence>
<proteinExistence type="predicted"/>
<accession>A0A9P7KIM7</accession>
<feature type="compositionally biased region" description="Pro residues" evidence="1">
    <location>
        <begin position="19"/>
        <end position="41"/>
    </location>
</feature>
<reference evidence="2" key="1">
    <citation type="submission" date="2021-02" db="EMBL/GenBank/DDBJ databases">
        <authorList>
            <person name="Nieuwenhuis M."/>
            <person name="Van De Peppel L.J.J."/>
        </authorList>
    </citation>
    <scope>NUCLEOTIDE SEQUENCE</scope>
    <source>
        <strain evidence="2">D49</strain>
    </source>
</reference>
<reference evidence="2" key="2">
    <citation type="submission" date="2021-10" db="EMBL/GenBank/DDBJ databases">
        <title>Phylogenomics reveals ancestral predisposition of the termite-cultivated fungus Termitomyces towards a domesticated lifestyle.</title>
        <authorList>
            <person name="Auxier B."/>
            <person name="Grum-Grzhimaylo A."/>
            <person name="Cardenas M.E."/>
            <person name="Lodge J.D."/>
            <person name="Laessoe T."/>
            <person name="Pedersen O."/>
            <person name="Smith M.E."/>
            <person name="Kuyper T.W."/>
            <person name="Franco-Molano E.A."/>
            <person name="Baroni T.J."/>
            <person name="Aanen D.K."/>
        </authorList>
    </citation>
    <scope>NUCLEOTIDE SEQUENCE</scope>
    <source>
        <strain evidence="2">D49</strain>
    </source>
</reference>
<comment type="caution">
    <text evidence="2">The sequence shown here is derived from an EMBL/GenBank/DDBJ whole genome shotgun (WGS) entry which is preliminary data.</text>
</comment>
<evidence type="ECO:0000313" key="3">
    <source>
        <dbReference type="Proteomes" id="UP000717328"/>
    </source>
</evidence>
<feature type="region of interest" description="Disordered" evidence="1">
    <location>
        <begin position="18"/>
        <end position="52"/>
    </location>
</feature>
<dbReference type="EMBL" id="JABCKI010000305">
    <property type="protein sequence ID" value="KAG5651059.1"/>
    <property type="molecule type" value="Genomic_DNA"/>
</dbReference>
<name>A0A9P7KIM7_9AGAR</name>
<dbReference type="AlphaFoldDB" id="A0A9P7KIM7"/>
<keyword evidence="3" id="KW-1185">Reference proteome</keyword>
<dbReference type="Proteomes" id="UP000717328">
    <property type="component" value="Unassembled WGS sequence"/>
</dbReference>
<protein>
    <submittedName>
        <fullName evidence="2">Uncharacterized protein</fullName>
    </submittedName>
</protein>
<evidence type="ECO:0000313" key="2">
    <source>
        <dbReference type="EMBL" id="KAG5651059.1"/>
    </source>
</evidence>
<gene>
    <name evidence="2" type="ORF">H0H81_010041</name>
</gene>
<organism evidence="2 3">
    <name type="scientific">Sphagnurus paluster</name>
    <dbReference type="NCBI Taxonomy" id="117069"/>
    <lineage>
        <taxon>Eukaryota</taxon>
        <taxon>Fungi</taxon>
        <taxon>Dikarya</taxon>
        <taxon>Basidiomycota</taxon>
        <taxon>Agaricomycotina</taxon>
        <taxon>Agaricomycetes</taxon>
        <taxon>Agaricomycetidae</taxon>
        <taxon>Agaricales</taxon>
        <taxon>Tricholomatineae</taxon>
        <taxon>Lyophyllaceae</taxon>
        <taxon>Sphagnurus</taxon>
    </lineage>
</organism>